<dbReference type="InterPro" id="IPR012340">
    <property type="entry name" value="NA-bd_OB-fold"/>
</dbReference>
<evidence type="ECO:0000313" key="9">
    <source>
        <dbReference type="EMBL" id="QIE60056.1"/>
    </source>
</evidence>
<name>A0A6G6GNA4_9FLAO</name>
<reference evidence="9 10" key="1">
    <citation type="submission" date="2020-02" db="EMBL/GenBank/DDBJ databases">
        <title>Complete genome sequence of Flavobacteriaceae bacterium.</title>
        <authorList>
            <person name="Kim S.-J."/>
            <person name="Kim Y.-S."/>
            <person name="Kim K.-H."/>
        </authorList>
    </citation>
    <scope>NUCLEOTIDE SEQUENCE [LARGE SCALE GENOMIC DNA]</scope>
    <source>
        <strain evidence="9 10">RR4-40</strain>
    </source>
</reference>
<dbReference type="EMBL" id="CP049057">
    <property type="protein sequence ID" value="QIE60056.1"/>
    <property type="molecule type" value="Genomic_DNA"/>
</dbReference>
<evidence type="ECO:0000256" key="4">
    <source>
        <dbReference type="ARBA" id="ARBA00023172"/>
    </source>
</evidence>
<keyword evidence="4 7" id="KW-0233">DNA recombination</keyword>
<protein>
    <recommendedName>
        <fullName evidence="2 7">DNA repair protein RecO</fullName>
    </recommendedName>
    <alternativeName>
        <fullName evidence="6 7">Recombination protein O</fullName>
    </alternativeName>
</protein>
<comment type="function">
    <text evidence="7">Involved in DNA repair and RecF pathway recombination.</text>
</comment>
<proteinExistence type="inferred from homology"/>
<evidence type="ECO:0000259" key="8">
    <source>
        <dbReference type="Pfam" id="PF11967"/>
    </source>
</evidence>
<dbReference type="Pfam" id="PF02565">
    <property type="entry name" value="RecO_C"/>
    <property type="match status" value="1"/>
</dbReference>
<dbReference type="RefSeq" id="WP_164680068.1">
    <property type="nucleotide sequence ID" value="NZ_CP049057.1"/>
</dbReference>
<accession>A0A6G6GNA4</accession>
<keyword evidence="3 7" id="KW-0227">DNA damage</keyword>
<evidence type="ECO:0000256" key="2">
    <source>
        <dbReference type="ARBA" id="ARBA00021310"/>
    </source>
</evidence>
<dbReference type="Proteomes" id="UP000505306">
    <property type="component" value="Chromosome"/>
</dbReference>
<keyword evidence="10" id="KW-1185">Reference proteome</keyword>
<dbReference type="InterPro" id="IPR003717">
    <property type="entry name" value="RecO"/>
</dbReference>
<dbReference type="GO" id="GO:0043590">
    <property type="term" value="C:bacterial nucleoid"/>
    <property type="evidence" value="ECO:0007669"/>
    <property type="project" value="TreeGrafter"/>
</dbReference>
<dbReference type="PANTHER" id="PTHR33991:SF1">
    <property type="entry name" value="DNA REPAIR PROTEIN RECO"/>
    <property type="match status" value="1"/>
</dbReference>
<dbReference type="SUPFAM" id="SSF50249">
    <property type="entry name" value="Nucleic acid-binding proteins"/>
    <property type="match status" value="1"/>
</dbReference>
<comment type="similarity">
    <text evidence="1 7">Belongs to the RecO family.</text>
</comment>
<dbReference type="HAMAP" id="MF_00201">
    <property type="entry name" value="RecO"/>
    <property type="match status" value="1"/>
</dbReference>
<dbReference type="AlphaFoldDB" id="A0A6G6GNA4"/>
<dbReference type="Gene3D" id="2.40.50.140">
    <property type="entry name" value="Nucleic acid-binding proteins"/>
    <property type="match status" value="1"/>
</dbReference>
<dbReference type="KEGG" id="mgel:G5B37_10915"/>
<dbReference type="SUPFAM" id="SSF57863">
    <property type="entry name" value="ArfGap/RecO-like zinc finger"/>
    <property type="match status" value="1"/>
</dbReference>
<keyword evidence="5 7" id="KW-0234">DNA repair</keyword>
<evidence type="ECO:0000256" key="7">
    <source>
        <dbReference type="HAMAP-Rule" id="MF_00201"/>
    </source>
</evidence>
<evidence type="ECO:0000313" key="10">
    <source>
        <dbReference type="Proteomes" id="UP000505306"/>
    </source>
</evidence>
<evidence type="ECO:0000256" key="1">
    <source>
        <dbReference type="ARBA" id="ARBA00007452"/>
    </source>
</evidence>
<gene>
    <name evidence="7 9" type="primary">recO</name>
    <name evidence="9" type="ORF">G5B37_10915</name>
</gene>
<feature type="domain" description="DNA replication/recombination mediator RecO N-terminal" evidence="8">
    <location>
        <begin position="1"/>
        <end position="82"/>
    </location>
</feature>
<organism evidence="9 10">
    <name type="scientific">Rasiella rasia</name>
    <dbReference type="NCBI Taxonomy" id="2744027"/>
    <lineage>
        <taxon>Bacteria</taxon>
        <taxon>Pseudomonadati</taxon>
        <taxon>Bacteroidota</taxon>
        <taxon>Flavobacteriia</taxon>
        <taxon>Flavobacteriales</taxon>
        <taxon>Flavobacteriaceae</taxon>
        <taxon>Rasiella</taxon>
    </lineage>
</organism>
<evidence type="ECO:0000256" key="3">
    <source>
        <dbReference type="ARBA" id="ARBA00022763"/>
    </source>
</evidence>
<evidence type="ECO:0000256" key="6">
    <source>
        <dbReference type="ARBA" id="ARBA00033409"/>
    </source>
</evidence>
<sequence>MVVTTKAIVLSTLKYGESDLIAHCFTETDGRKSYLLKRVLKSKRGALKPSQFIPLTQLEIVANHKNKGTLEYIKEAKVYSPYQSLHTNVVKSSLVMFLSEILKDTIQEEEKNSPLFQFLTASFNWLDSGDSYANFHILFLLKLTQYLGFYPDTSEGVSTYFNIMDGRLQNTYANQYCEEGAHVLIFQQFFGIKFEALSQINITKIERLEVLNLLMRYYQIHLQGFKKPKSLEILNQLFQ</sequence>
<evidence type="ECO:0000256" key="5">
    <source>
        <dbReference type="ARBA" id="ARBA00023204"/>
    </source>
</evidence>
<dbReference type="NCBIfam" id="TIGR00613">
    <property type="entry name" value="reco"/>
    <property type="match status" value="1"/>
</dbReference>
<dbReference type="Pfam" id="PF11967">
    <property type="entry name" value="RecO_N"/>
    <property type="match status" value="1"/>
</dbReference>
<dbReference type="InterPro" id="IPR042242">
    <property type="entry name" value="RecO_C"/>
</dbReference>
<dbReference type="Gene3D" id="1.20.1440.120">
    <property type="entry name" value="Recombination protein O, C-terminal domain"/>
    <property type="match status" value="1"/>
</dbReference>
<dbReference type="InterPro" id="IPR037278">
    <property type="entry name" value="ARFGAP/RecO"/>
</dbReference>
<dbReference type="InterPro" id="IPR022572">
    <property type="entry name" value="DNA_rep/recomb_RecO_N"/>
</dbReference>
<dbReference type="GO" id="GO:0006302">
    <property type="term" value="P:double-strand break repair"/>
    <property type="evidence" value="ECO:0007669"/>
    <property type="project" value="TreeGrafter"/>
</dbReference>
<dbReference type="GO" id="GO:0006310">
    <property type="term" value="P:DNA recombination"/>
    <property type="evidence" value="ECO:0007669"/>
    <property type="project" value="UniProtKB-UniRule"/>
</dbReference>
<dbReference type="PANTHER" id="PTHR33991">
    <property type="entry name" value="DNA REPAIR PROTEIN RECO"/>
    <property type="match status" value="1"/>
</dbReference>